<comment type="caution">
    <text evidence="3">The sequence shown here is derived from an EMBL/GenBank/DDBJ whole genome shotgun (WGS) entry which is preliminary data.</text>
</comment>
<dbReference type="EMBL" id="JABXWD010000021">
    <property type="protein sequence ID" value="MBV6340400.1"/>
    <property type="molecule type" value="Genomic_DNA"/>
</dbReference>
<feature type="domain" description="AAA+ ATPase" evidence="2">
    <location>
        <begin position="285"/>
        <end position="402"/>
    </location>
</feature>
<reference evidence="3 4" key="1">
    <citation type="journal article" date="2020" name="J Geophys Res Biogeosci">
        <title>Magnetotaxis as an Adaptation to Enable Bacterial Shuttling of Microbial Sulfur and Sulfur Cycling Across Aquatic Oxic#Anoxic Interfaces.</title>
        <authorList>
            <person name="Li J."/>
            <person name="Liu P."/>
            <person name="Wang J."/>
            <person name="Roberts A.P."/>
            <person name="Pan Y."/>
        </authorList>
    </citation>
    <scope>NUCLEOTIDE SEQUENCE [LARGE SCALE GENOMIC DNA]</scope>
    <source>
        <strain evidence="3 4">MYR-1_YQ</strain>
    </source>
</reference>
<organism evidence="3 4">
    <name type="scientific">Candidatus Magnetobacterium casense</name>
    <dbReference type="NCBI Taxonomy" id="1455061"/>
    <lineage>
        <taxon>Bacteria</taxon>
        <taxon>Pseudomonadati</taxon>
        <taxon>Nitrospirota</taxon>
        <taxon>Thermodesulfovibrionia</taxon>
        <taxon>Thermodesulfovibrionales</taxon>
        <taxon>Candidatus Magnetobacteriaceae</taxon>
        <taxon>Candidatus Magnetobacterium</taxon>
    </lineage>
</organism>
<feature type="region of interest" description="Disordered" evidence="1">
    <location>
        <begin position="1135"/>
        <end position="1158"/>
    </location>
</feature>
<protein>
    <submittedName>
        <fullName evidence="3">DUF4297 domain-containing protein</fullName>
    </submittedName>
</protein>
<dbReference type="SMART" id="SM00382">
    <property type="entry name" value="AAA"/>
    <property type="match status" value="1"/>
</dbReference>
<dbReference type="RefSeq" id="WP_218251020.1">
    <property type="nucleotide sequence ID" value="NZ_JABXWD010000021.1"/>
</dbReference>
<dbReference type="Proteomes" id="UP001196980">
    <property type="component" value="Unassembled WGS sequence"/>
</dbReference>
<evidence type="ECO:0000259" key="2">
    <source>
        <dbReference type="SMART" id="SM00382"/>
    </source>
</evidence>
<evidence type="ECO:0000256" key="1">
    <source>
        <dbReference type="SAM" id="MobiDB-lite"/>
    </source>
</evidence>
<dbReference type="InterPro" id="IPR003593">
    <property type="entry name" value="AAA+_ATPase"/>
</dbReference>
<accession>A0ABS6RUT5</accession>
<keyword evidence="4" id="KW-1185">Reference proteome</keyword>
<proteinExistence type="predicted"/>
<evidence type="ECO:0000313" key="4">
    <source>
        <dbReference type="Proteomes" id="UP001196980"/>
    </source>
</evidence>
<gene>
    <name evidence="3" type="ORF">HWQ67_02265</name>
</gene>
<dbReference type="InterPro" id="IPR025382">
    <property type="entry name" value="Cap4-like_endonuclease_dom"/>
</dbReference>
<dbReference type="Pfam" id="PF14130">
    <property type="entry name" value="Cap4_nuclease"/>
    <property type="match status" value="1"/>
</dbReference>
<sequence length="1158" mass="133892">MTEQVSYKGLTPNTGGIEAQEGFSYQHHVAVSHFIDMLNRRDLIRINLEQIDDITLIWQDGDEEVVELVQVKKGDKIWYMSDIASKSENLLVEKQIKVSDETKEKVTFKVVTVRDVHESLEILKEEKGEERSKSKKSVELIRMLKNILPDYGEKIDNWVNNCYWRNAGGENAVINDNRTKLEKFLDEEGYAIGSTKCTSFVKERLYEYVARKSKEKPPTLTFIERESFKEWFDKEIRSYITELTIFKDLRYSNTKSVKETRRLFDVGIFYENIEYIVKIIDNLAKYGRSLITGKPGSGKSAIACYIGLKLLKEGTFNRVFYLYGRDSVTDKVDDIFNEIKNHDRKDVLFIIDDCHLMAGKVNNLLYRWEQVSEAKLLLISRDIAPDLVDPDSDTENYFKVLEEYIVKIKYTSDSIKEIIGKRLASEEEIGDINVIVNRCEGDIHILNFYIAVFEYDKSKTTKQFKCLSDINEDTVLEDIYKRYLSEASANGRDVLLKIAALSQFEIPVVSGWIGRDPDLIEDIKKNAWIEDIDYNNNHHYIQYFHSTPAKYLLRAAEKERTLESKDSRFLDINSYTYECVWDYLQIASNYFNVFKKLGINKEDNLILKLVSTDGMLDLFKKNVNIDIIYDISMLRVVFFLKGLKKANVDNMEINKFCEALDFNALTEKAALPQIETFLNFLLTFGINETVVDRFCHSLNFTALGYNLFNSQTELKKNVFYIFRTFLKLNNLSDGNAIAFIEGIGWDNLKLEVEKHRNADTLAVIKLFLKEKCQLTTKYIKEKGINFDNYDIWFNAFTNHTFSRPNKNSGIDNEHMFKKYRNDAVKQLSSNPYLLKKRLCSTDVTLKSLNLLIDNLRIAKNEHLTVNNIAQELRGFDKQRLASLFSTSDIQNVGIFLSHFNKEKKVIEWDFDIDIDYQKIIDLDKYLQVNADNKNSKDKLLELAHFMFSFYYINRPDLCNYYARELDKNADHIIKLADEATLRAIDFFLLSLWMSLPEGEKPAMYSNQEIWALVKEKVFSRETDKDSILSLIGTMRLADLEIPSEFTVLLKPDEAKDICSNARKKSDTKKISARFLAGLSVVLKSITTEERAEFISALYEETSVPVPNRAYCIDKTKDLLNSCPTNIEEVKMGSRGLAPLQGGSEGGAEPPPFSLLVND</sequence>
<name>A0ABS6RUT5_9BACT</name>
<evidence type="ECO:0000313" key="3">
    <source>
        <dbReference type="EMBL" id="MBV6340400.1"/>
    </source>
</evidence>